<proteinExistence type="predicted"/>
<dbReference type="Proteomes" id="UP000287872">
    <property type="component" value="Unassembled WGS sequence"/>
</dbReference>
<keyword evidence="2" id="KW-1185">Reference proteome</keyword>
<organism evidence="1 2">
    <name type="scientific">Clostridium tagluense</name>
    <dbReference type="NCBI Taxonomy" id="360422"/>
    <lineage>
        <taxon>Bacteria</taxon>
        <taxon>Bacillati</taxon>
        <taxon>Bacillota</taxon>
        <taxon>Clostridia</taxon>
        <taxon>Eubacteriales</taxon>
        <taxon>Clostridiaceae</taxon>
        <taxon>Clostridium</taxon>
    </lineage>
</organism>
<evidence type="ECO:0000313" key="2">
    <source>
        <dbReference type="Proteomes" id="UP000287872"/>
    </source>
</evidence>
<gene>
    <name evidence="1" type="ORF">Ctaglu_42320</name>
</gene>
<evidence type="ECO:0000313" key="1">
    <source>
        <dbReference type="EMBL" id="GCD12609.1"/>
    </source>
</evidence>
<dbReference type="RefSeq" id="WP_125005435.1">
    <property type="nucleotide sequence ID" value="NZ_BHYK01000037.1"/>
</dbReference>
<name>A0A401USS3_9CLOT</name>
<dbReference type="AlphaFoldDB" id="A0A401USS3"/>
<sequence length="132" mass="15938">MLKRYCNNCDNEVIEETDKNLKKEYPYVCKNCEENMYEFETYLKEDDVTMKKIKTTQEYFNIGIDELLFNNSDGYTKEELKLFDDGLEVVFFDNEKELEEEKEQFKKYTQSKKYEIKATLQTINKRIAIVLI</sequence>
<dbReference type="EMBL" id="BHYK01000037">
    <property type="protein sequence ID" value="GCD12609.1"/>
    <property type="molecule type" value="Genomic_DNA"/>
</dbReference>
<reference evidence="1 2" key="1">
    <citation type="submission" date="2018-11" db="EMBL/GenBank/DDBJ databases">
        <title>Genome sequencing and assembly of Clostridium tagluense strain A121.</title>
        <authorList>
            <person name="Murakami T."/>
            <person name="Segawa T."/>
            <person name="Shcherbakova V.A."/>
            <person name="Mori H."/>
            <person name="Yoshimura Y."/>
        </authorList>
    </citation>
    <scope>NUCLEOTIDE SEQUENCE [LARGE SCALE GENOMIC DNA]</scope>
    <source>
        <strain evidence="1 2">A121</strain>
    </source>
</reference>
<protein>
    <submittedName>
        <fullName evidence="1">Uncharacterized protein</fullName>
    </submittedName>
</protein>
<accession>A0A401USS3</accession>
<dbReference type="OrthoDB" id="9807423at2"/>
<comment type="caution">
    <text evidence="1">The sequence shown here is derived from an EMBL/GenBank/DDBJ whole genome shotgun (WGS) entry which is preliminary data.</text>
</comment>